<evidence type="ECO:0000313" key="2">
    <source>
        <dbReference type="Proteomes" id="UP000320042"/>
    </source>
</evidence>
<evidence type="ECO:0000313" key="1">
    <source>
        <dbReference type="EMBL" id="TWR27560.1"/>
    </source>
</evidence>
<sequence>MQTLRIQSKINGRPAILTVAKKCSSLTYFNIYNEGHWMATIGKGENGGFELLSYHTPIDKQDVKLIGRQIEDNANMYRQVASIAPNYIQNVA</sequence>
<proteinExistence type="predicted"/>
<keyword evidence="2" id="KW-1185">Reference proteome</keyword>
<protein>
    <submittedName>
        <fullName evidence="1">Uncharacterized protein</fullName>
    </submittedName>
</protein>
<comment type="caution">
    <text evidence="1">The sequence shown here is derived from an EMBL/GenBank/DDBJ whole genome shotgun (WGS) entry which is preliminary data.</text>
</comment>
<dbReference type="RefSeq" id="WP_146382526.1">
    <property type="nucleotide sequence ID" value="NZ_VOEJ01000006.1"/>
</dbReference>
<name>A0A563U895_9SPHI</name>
<reference evidence="1 2" key="1">
    <citation type="submission" date="2019-07" db="EMBL/GenBank/DDBJ databases">
        <authorList>
            <person name="Kim J."/>
        </authorList>
    </citation>
    <scope>NUCLEOTIDE SEQUENCE [LARGE SCALE GENOMIC DNA]</scope>
    <source>
        <strain evidence="2">dk17</strain>
    </source>
</reference>
<dbReference type="EMBL" id="VOEJ01000006">
    <property type="protein sequence ID" value="TWR27560.1"/>
    <property type="molecule type" value="Genomic_DNA"/>
</dbReference>
<gene>
    <name evidence="1" type="ORF">FPZ43_13905</name>
</gene>
<dbReference type="AlphaFoldDB" id="A0A563U895"/>
<accession>A0A563U895</accession>
<organism evidence="1 2">
    <name type="scientific">Mucilaginibacter pallidiroseus</name>
    <dbReference type="NCBI Taxonomy" id="2599295"/>
    <lineage>
        <taxon>Bacteria</taxon>
        <taxon>Pseudomonadati</taxon>
        <taxon>Bacteroidota</taxon>
        <taxon>Sphingobacteriia</taxon>
        <taxon>Sphingobacteriales</taxon>
        <taxon>Sphingobacteriaceae</taxon>
        <taxon>Mucilaginibacter</taxon>
    </lineage>
</organism>
<dbReference type="Proteomes" id="UP000320042">
    <property type="component" value="Unassembled WGS sequence"/>
</dbReference>